<name>A0AAV3YVD3_9GAST</name>
<sequence length="96" mass="11155">MKTSCSMLKDVNYCSLVTTQGTEEYPKRSCKVLSRVEKEKVDKKRPGMSIIIKEWFRLQTHGLLSAADDKERKRREWPCLHPSDSPHECRAVMDLS</sequence>
<proteinExistence type="predicted"/>
<protein>
    <submittedName>
        <fullName evidence="1">Uncharacterized protein</fullName>
    </submittedName>
</protein>
<accession>A0AAV3YVD3</accession>
<dbReference type="EMBL" id="BLXT01001549">
    <property type="protein sequence ID" value="GFN86522.1"/>
    <property type="molecule type" value="Genomic_DNA"/>
</dbReference>
<evidence type="ECO:0000313" key="2">
    <source>
        <dbReference type="Proteomes" id="UP000735302"/>
    </source>
</evidence>
<gene>
    <name evidence="1" type="ORF">PoB_001302800</name>
</gene>
<comment type="caution">
    <text evidence="1">The sequence shown here is derived from an EMBL/GenBank/DDBJ whole genome shotgun (WGS) entry which is preliminary data.</text>
</comment>
<keyword evidence="2" id="KW-1185">Reference proteome</keyword>
<evidence type="ECO:0000313" key="1">
    <source>
        <dbReference type="EMBL" id="GFN86522.1"/>
    </source>
</evidence>
<organism evidence="1 2">
    <name type="scientific">Plakobranchus ocellatus</name>
    <dbReference type="NCBI Taxonomy" id="259542"/>
    <lineage>
        <taxon>Eukaryota</taxon>
        <taxon>Metazoa</taxon>
        <taxon>Spiralia</taxon>
        <taxon>Lophotrochozoa</taxon>
        <taxon>Mollusca</taxon>
        <taxon>Gastropoda</taxon>
        <taxon>Heterobranchia</taxon>
        <taxon>Euthyneura</taxon>
        <taxon>Panpulmonata</taxon>
        <taxon>Sacoglossa</taxon>
        <taxon>Placobranchoidea</taxon>
        <taxon>Plakobranchidae</taxon>
        <taxon>Plakobranchus</taxon>
    </lineage>
</organism>
<dbReference type="AlphaFoldDB" id="A0AAV3YVD3"/>
<reference evidence="1 2" key="1">
    <citation type="journal article" date="2021" name="Elife">
        <title>Chloroplast acquisition without the gene transfer in kleptoplastic sea slugs, Plakobranchus ocellatus.</title>
        <authorList>
            <person name="Maeda T."/>
            <person name="Takahashi S."/>
            <person name="Yoshida T."/>
            <person name="Shimamura S."/>
            <person name="Takaki Y."/>
            <person name="Nagai Y."/>
            <person name="Toyoda A."/>
            <person name="Suzuki Y."/>
            <person name="Arimoto A."/>
            <person name="Ishii H."/>
            <person name="Satoh N."/>
            <person name="Nishiyama T."/>
            <person name="Hasebe M."/>
            <person name="Maruyama T."/>
            <person name="Minagawa J."/>
            <person name="Obokata J."/>
            <person name="Shigenobu S."/>
        </authorList>
    </citation>
    <scope>NUCLEOTIDE SEQUENCE [LARGE SCALE GENOMIC DNA]</scope>
</reference>
<dbReference type="Proteomes" id="UP000735302">
    <property type="component" value="Unassembled WGS sequence"/>
</dbReference>